<evidence type="ECO:0000256" key="6">
    <source>
        <dbReference type="ARBA" id="ARBA00022660"/>
    </source>
</evidence>
<feature type="domain" description="NADH:quinone oxidoreductase/Mrp antiporter transmembrane" evidence="18">
    <location>
        <begin position="109"/>
        <end position="384"/>
    </location>
</feature>
<keyword evidence="13 17" id="KW-0830">Ubiquinone</keyword>
<keyword evidence="9" id="KW-1278">Translocase</keyword>
<proteinExistence type="inferred from homology"/>
<evidence type="ECO:0000256" key="17">
    <source>
        <dbReference type="RuleBase" id="RU003404"/>
    </source>
</evidence>
<feature type="transmembrane region" description="Helical" evidence="17">
    <location>
        <begin position="561"/>
        <end position="579"/>
    </location>
</feature>
<evidence type="ECO:0000256" key="14">
    <source>
        <dbReference type="ARBA" id="ARBA00023128"/>
    </source>
</evidence>
<feature type="transmembrane region" description="Helical" evidence="17">
    <location>
        <begin position="89"/>
        <end position="108"/>
    </location>
</feature>
<feature type="transmembrane region" description="Helical" evidence="17">
    <location>
        <begin position="51"/>
        <end position="77"/>
    </location>
</feature>
<dbReference type="Pfam" id="PF00662">
    <property type="entry name" value="Proton_antipo_N"/>
    <property type="match status" value="1"/>
</dbReference>
<dbReference type="PANTHER" id="PTHR42829:SF2">
    <property type="entry name" value="NADH-UBIQUINONE OXIDOREDUCTASE CHAIN 5"/>
    <property type="match status" value="1"/>
</dbReference>
<evidence type="ECO:0000256" key="8">
    <source>
        <dbReference type="ARBA" id="ARBA00022792"/>
    </source>
</evidence>
<feature type="transmembrane region" description="Helical" evidence="17">
    <location>
        <begin position="336"/>
        <end position="364"/>
    </location>
</feature>
<feature type="transmembrane region" description="Helical" evidence="17">
    <location>
        <begin position="427"/>
        <end position="447"/>
    </location>
</feature>
<feature type="transmembrane region" description="Helical" evidence="17">
    <location>
        <begin position="154"/>
        <end position="174"/>
    </location>
</feature>
<evidence type="ECO:0000256" key="3">
    <source>
        <dbReference type="ARBA" id="ARBA00012944"/>
    </source>
</evidence>
<feature type="transmembrane region" description="Helical" evidence="17">
    <location>
        <begin position="535"/>
        <end position="554"/>
    </location>
</feature>
<keyword evidence="6" id="KW-0679">Respiratory chain</keyword>
<protein>
    <recommendedName>
        <fullName evidence="4 17">NADH-ubiquinone oxidoreductase chain 5</fullName>
        <ecNumber evidence="3 17">7.1.1.2</ecNumber>
    </recommendedName>
</protein>
<sequence>MNSLKYSICFISFIFLFMVSMLNFIMMIYFIMNNMVIFLEWELISFNSMSIVMSILLDWMSLLFMMFVFLISSVVIYYSKSYMSSEINLSRFIILVLLFVCSMMLLIISPNIISILLGWDGLGLISYCLVIYYQNLKSYNAGMLTALSNRIGDVFILMVIAWMMNYGSWNYVFYLEFMSNDYAMKMIGTMIIMAAMTKSAQIPFSSWLPAAMAAPTPVSALVHSSTLVTAGVYLLIRFNLLLLDIFFLKILLLLSGLTMFMSGIAANYEFDLKKIIALSTLSQLGLMMSILSMGLPSLAFFHLLTHAMFKALLFMCAGVIIHMMNDMQDIRFMGGISFYVPMTSLCMNISNMALCGIPFLAGFYSKDLILELVSFSNLNLLVFLLYYLSTGLTMYYSFRLMMYLMVNDYNLLSVYNLYDEDYIMLKSMFTLLFMSVISGSFLSWMIFSYPYMIYLPFNLKLMVIYVVILGGILGYMISNMKLYSVNKFLLTYNLSNFLCLMWFMPNLSTYGVNYYFLNLGQNLLKNIDLGWSELYSGWGLMNIIKKYSLFYSIYQMNNFKIYLFSFFIWMMIILLMMLFSL</sequence>
<evidence type="ECO:0000259" key="19">
    <source>
        <dbReference type="Pfam" id="PF00662"/>
    </source>
</evidence>
<dbReference type="Pfam" id="PF06455">
    <property type="entry name" value="NADH5_C"/>
    <property type="match status" value="1"/>
</dbReference>
<comment type="function">
    <text evidence="17">Core subunit of the mitochondrial membrane respiratory chain NADH dehydrogenase (Complex I) which catalyzes electron transfer from NADH through the respiratory chain, using ubiquinone as an electron acceptor. Essential for the catalytic activity and assembly of complex I.</text>
</comment>
<evidence type="ECO:0000256" key="5">
    <source>
        <dbReference type="ARBA" id="ARBA00022448"/>
    </source>
</evidence>
<keyword evidence="5 17" id="KW-0813">Transport</keyword>
<dbReference type="PRINTS" id="PR01434">
    <property type="entry name" value="NADHDHGNASE5"/>
</dbReference>
<dbReference type="InterPro" id="IPR003945">
    <property type="entry name" value="NU5C-like"/>
</dbReference>
<dbReference type="AlphaFoldDB" id="A0A8K1X763"/>
<keyword evidence="12 17" id="KW-0520">NAD</keyword>
<keyword evidence="14 17" id="KW-0496">Mitochondrion</keyword>
<dbReference type="GO" id="GO:0042773">
    <property type="term" value="P:ATP synthesis coupled electron transport"/>
    <property type="evidence" value="ECO:0007669"/>
    <property type="project" value="InterPro"/>
</dbReference>
<feature type="domain" description="NADH-Ubiquinone oxidoreductase (complex I) chain 5 N-terminal" evidence="19">
    <location>
        <begin position="44"/>
        <end position="92"/>
    </location>
</feature>
<dbReference type="EMBL" id="MW879211">
    <property type="protein sequence ID" value="UHA56245.1"/>
    <property type="molecule type" value="Genomic_DNA"/>
</dbReference>
<keyword evidence="7 17" id="KW-0812">Transmembrane</keyword>
<evidence type="ECO:0000256" key="7">
    <source>
        <dbReference type="ARBA" id="ARBA00022692"/>
    </source>
</evidence>
<comment type="function">
    <text evidence="1">Core subunit of the mitochondrial membrane respiratory chain NADH dehydrogenase (Complex I) that is believed to belong to the minimal assembly required for catalysis. Complex I functions in the transfer of electrons from NADH to the respiratory chain. The immediate electron acceptor for the enzyme is believed to be ubiquinone.</text>
</comment>
<dbReference type="GO" id="GO:0015990">
    <property type="term" value="P:electron transport coupled proton transport"/>
    <property type="evidence" value="ECO:0007669"/>
    <property type="project" value="TreeGrafter"/>
</dbReference>
<reference evidence="21" key="1">
    <citation type="submission" date="2021-04" db="EMBL/GenBank/DDBJ databases">
        <title>Molecular phylogenetic analysis of superfamily Noctuoidea Moths in Western Ghats from Tamil Nadu.</title>
        <authorList>
            <person name="Muzafar R."/>
            <person name="Ignacimuthu S."/>
            <person name="Sivasankaran K."/>
            <person name="Rauf S.A."/>
        </authorList>
    </citation>
    <scope>NUCLEOTIDE SEQUENCE</scope>
</reference>
<dbReference type="InterPro" id="IPR001750">
    <property type="entry name" value="ND/Mrp_TM"/>
</dbReference>
<organism evidence="21">
    <name type="scientific">Risoba obstructa</name>
    <dbReference type="NCBI Taxonomy" id="1126736"/>
    <lineage>
        <taxon>Eukaryota</taxon>
        <taxon>Metazoa</taxon>
        <taxon>Ecdysozoa</taxon>
        <taxon>Arthropoda</taxon>
        <taxon>Hexapoda</taxon>
        <taxon>Insecta</taxon>
        <taxon>Pterygota</taxon>
        <taxon>Neoptera</taxon>
        <taxon>Endopterygota</taxon>
        <taxon>Lepidoptera</taxon>
        <taxon>Glossata</taxon>
        <taxon>Ditrysia</taxon>
        <taxon>Noctuoidea</taxon>
        <taxon>Nolidae</taxon>
        <taxon>Risobinae</taxon>
        <taxon>Risoba</taxon>
    </lineage>
</organism>
<comment type="subcellular location">
    <subcellularLocation>
        <location evidence="2">Mitochondrion inner membrane</location>
        <topology evidence="2">Multi-pass membrane protein</topology>
    </subcellularLocation>
</comment>
<dbReference type="GO" id="GO:0008137">
    <property type="term" value="F:NADH dehydrogenase (ubiquinone) activity"/>
    <property type="evidence" value="ECO:0007669"/>
    <property type="project" value="UniProtKB-EC"/>
</dbReference>
<dbReference type="PANTHER" id="PTHR42829">
    <property type="entry name" value="NADH-UBIQUINONE OXIDOREDUCTASE CHAIN 5"/>
    <property type="match status" value="1"/>
</dbReference>
<feature type="transmembrane region" description="Helical" evidence="17">
    <location>
        <begin position="186"/>
        <end position="208"/>
    </location>
</feature>
<feature type="transmembrane region" description="Helical" evidence="17">
    <location>
        <begin position="220"/>
        <end position="240"/>
    </location>
</feature>
<accession>A0A8K1X763</accession>
<comment type="catalytic activity">
    <reaction evidence="16 17">
        <text>a ubiquinone + NADH + 5 H(+)(in) = a ubiquinol + NAD(+) + 4 H(+)(out)</text>
        <dbReference type="Rhea" id="RHEA:29091"/>
        <dbReference type="Rhea" id="RHEA-COMP:9565"/>
        <dbReference type="Rhea" id="RHEA-COMP:9566"/>
        <dbReference type="ChEBI" id="CHEBI:15378"/>
        <dbReference type="ChEBI" id="CHEBI:16389"/>
        <dbReference type="ChEBI" id="CHEBI:17976"/>
        <dbReference type="ChEBI" id="CHEBI:57540"/>
        <dbReference type="ChEBI" id="CHEBI:57945"/>
        <dbReference type="EC" id="7.1.1.2"/>
    </reaction>
</comment>
<evidence type="ECO:0000256" key="16">
    <source>
        <dbReference type="ARBA" id="ARBA00049551"/>
    </source>
</evidence>
<evidence type="ECO:0000256" key="1">
    <source>
        <dbReference type="ARBA" id="ARBA00003257"/>
    </source>
</evidence>
<evidence type="ECO:0000256" key="9">
    <source>
        <dbReference type="ARBA" id="ARBA00022967"/>
    </source>
</evidence>
<evidence type="ECO:0000256" key="4">
    <source>
        <dbReference type="ARBA" id="ARBA00021096"/>
    </source>
</evidence>
<feature type="transmembrane region" description="Helical" evidence="17">
    <location>
        <begin position="275"/>
        <end position="295"/>
    </location>
</feature>
<evidence type="ECO:0000259" key="18">
    <source>
        <dbReference type="Pfam" id="PF00361"/>
    </source>
</evidence>
<dbReference type="EC" id="7.1.1.2" evidence="3 17"/>
<keyword evidence="10" id="KW-0249">Electron transport</keyword>
<feature type="transmembrane region" description="Helical" evidence="17">
    <location>
        <begin position="384"/>
        <end position="406"/>
    </location>
</feature>
<feature type="transmembrane region" description="Helical" evidence="17">
    <location>
        <begin position="7"/>
        <end position="31"/>
    </location>
</feature>
<evidence type="ECO:0000256" key="12">
    <source>
        <dbReference type="ARBA" id="ARBA00023027"/>
    </source>
</evidence>
<keyword evidence="15 17" id="KW-0472">Membrane</keyword>
<evidence type="ECO:0000313" key="21">
    <source>
        <dbReference type="EMBL" id="UHA56245.1"/>
    </source>
</evidence>
<evidence type="ECO:0000256" key="13">
    <source>
        <dbReference type="ARBA" id="ARBA00023075"/>
    </source>
</evidence>
<keyword evidence="11 17" id="KW-1133">Transmembrane helix</keyword>
<feature type="transmembrane region" description="Helical" evidence="17">
    <location>
        <begin position="246"/>
        <end position="268"/>
    </location>
</feature>
<feature type="domain" description="NADH dehydrogenase subunit 5 C-terminal" evidence="20">
    <location>
        <begin position="396"/>
        <end position="577"/>
    </location>
</feature>
<feature type="transmembrane region" description="Helical" evidence="17">
    <location>
        <begin position="489"/>
        <end position="515"/>
    </location>
</feature>
<evidence type="ECO:0000256" key="10">
    <source>
        <dbReference type="ARBA" id="ARBA00022982"/>
    </source>
</evidence>
<dbReference type="GO" id="GO:0005743">
    <property type="term" value="C:mitochondrial inner membrane"/>
    <property type="evidence" value="ECO:0007669"/>
    <property type="project" value="UniProtKB-SubCell"/>
</dbReference>
<dbReference type="InterPro" id="IPR001516">
    <property type="entry name" value="Proton_antipo_N"/>
</dbReference>
<feature type="transmembrane region" description="Helical" evidence="17">
    <location>
        <begin position="307"/>
        <end position="324"/>
    </location>
</feature>
<evidence type="ECO:0000256" key="2">
    <source>
        <dbReference type="ARBA" id="ARBA00004448"/>
    </source>
</evidence>
<evidence type="ECO:0000256" key="15">
    <source>
        <dbReference type="ARBA" id="ARBA00023136"/>
    </source>
</evidence>
<name>A0A8K1X763_9NEOP</name>
<dbReference type="InterPro" id="IPR010934">
    <property type="entry name" value="NADH_DH_su5_C"/>
</dbReference>
<feature type="transmembrane region" description="Helical" evidence="17">
    <location>
        <begin position="114"/>
        <end position="133"/>
    </location>
</feature>
<gene>
    <name evidence="21" type="primary">nad5</name>
</gene>
<dbReference type="GO" id="GO:0003954">
    <property type="term" value="F:NADH dehydrogenase activity"/>
    <property type="evidence" value="ECO:0007669"/>
    <property type="project" value="TreeGrafter"/>
</dbReference>
<comment type="similarity">
    <text evidence="17">Belongs to the complex I subunit 5 family.</text>
</comment>
<keyword evidence="8" id="KW-0999">Mitochondrion inner membrane</keyword>
<evidence type="ECO:0000256" key="11">
    <source>
        <dbReference type="ARBA" id="ARBA00022989"/>
    </source>
</evidence>
<dbReference type="Pfam" id="PF00361">
    <property type="entry name" value="Proton_antipo_M"/>
    <property type="match status" value="1"/>
</dbReference>
<feature type="transmembrane region" description="Helical" evidence="17">
    <location>
        <begin position="453"/>
        <end position="477"/>
    </location>
</feature>
<evidence type="ECO:0000259" key="20">
    <source>
        <dbReference type="Pfam" id="PF06455"/>
    </source>
</evidence>
<geneLocation type="mitochondrion" evidence="21"/>